<feature type="domain" description="DNA mismatch repair proteins mutS family" evidence="4">
    <location>
        <begin position="1"/>
        <end position="96"/>
    </location>
</feature>
<dbReference type="Pfam" id="PF00488">
    <property type="entry name" value="MutS_V"/>
    <property type="match status" value="1"/>
</dbReference>
<evidence type="ECO:0000259" key="4">
    <source>
        <dbReference type="SMART" id="SM00534"/>
    </source>
</evidence>
<comment type="caution">
    <text evidence="5">The sequence shown here is derived from an EMBL/GenBank/DDBJ whole genome shotgun (WGS) entry which is preliminary data.</text>
</comment>
<dbReference type="GO" id="GO:0005524">
    <property type="term" value="F:ATP binding"/>
    <property type="evidence" value="ECO:0007669"/>
    <property type="project" value="UniProtKB-KW"/>
</dbReference>
<feature type="non-terminal residue" evidence="5">
    <location>
        <position position="1"/>
    </location>
</feature>
<reference evidence="5" key="1">
    <citation type="journal article" date="2014" name="Front. Microbiol.">
        <title>High frequency of phylogenetically diverse reductive dehalogenase-homologous genes in deep subseafloor sedimentary metagenomes.</title>
        <authorList>
            <person name="Kawai M."/>
            <person name="Futagami T."/>
            <person name="Toyoda A."/>
            <person name="Takaki Y."/>
            <person name="Nishi S."/>
            <person name="Hori S."/>
            <person name="Arai W."/>
            <person name="Tsubouchi T."/>
            <person name="Morono Y."/>
            <person name="Uchiyama I."/>
            <person name="Ito T."/>
            <person name="Fujiyama A."/>
            <person name="Inagaki F."/>
            <person name="Takami H."/>
        </authorList>
    </citation>
    <scope>NUCLEOTIDE SEQUENCE</scope>
    <source>
        <strain evidence="5">Expedition CK06-06</strain>
    </source>
</reference>
<dbReference type="Gene3D" id="3.40.50.300">
    <property type="entry name" value="P-loop containing nucleotide triphosphate hydrolases"/>
    <property type="match status" value="1"/>
</dbReference>
<name>X0X1N0_9ZZZZ</name>
<evidence type="ECO:0000256" key="2">
    <source>
        <dbReference type="ARBA" id="ARBA00022840"/>
    </source>
</evidence>
<dbReference type="InterPro" id="IPR027417">
    <property type="entry name" value="P-loop_NTPase"/>
</dbReference>
<organism evidence="5">
    <name type="scientific">marine sediment metagenome</name>
    <dbReference type="NCBI Taxonomy" id="412755"/>
    <lineage>
        <taxon>unclassified sequences</taxon>
        <taxon>metagenomes</taxon>
        <taxon>ecological metagenomes</taxon>
    </lineage>
</organism>
<gene>
    <name evidence="5" type="ORF">S01H1_73638</name>
</gene>
<dbReference type="SMART" id="SM00534">
    <property type="entry name" value="MUTSac"/>
    <property type="match status" value="1"/>
</dbReference>
<keyword evidence="1" id="KW-0547">Nucleotide-binding</keyword>
<dbReference type="InterPro" id="IPR000432">
    <property type="entry name" value="DNA_mismatch_repair_MutS_C"/>
</dbReference>
<protein>
    <recommendedName>
        <fullName evidence="4">DNA mismatch repair proteins mutS family domain-containing protein</fullName>
    </recommendedName>
</protein>
<sequence>GTSISTSTIQTLIERKTSFIFSTHMHSLPKLPMIKELPEKSLRISHLVLRFDEESNKIIYDRKLQEGPGNSIYGLEVAMSLSIDSEFLRKANNVRKYILNEQKQFLSTKRSNYNGKLYMDSCIICGSNDIEKMITHHNKEQHLADGEGFINTMPKNILSNLSNICEDCHIRLHNNGLEIITIETSKGIEKVLNITGKN</sequence>
<dbReference type="GO" id="GO:0030983">
    <property type="term" value="F:mismatched DNA binding"/>
    <property type="evidence" value="ECO:0007669"/>
    <property type="project" value="InterPro"/>
</dbReference>
<dbReference type="GO" id="GO:0006298">
    <property type="term" value="P:mismatch repair"/>
    <property type="evidence" value="ECO:0007669"/>
    <property type="project" value="InterPro"/>
</dbReference>
<keyword evidence="2" id="KW-0067">ATP-binding</keyword>
<evidence type="ECO:0000256" key="1">
    <source>
        <dbReference type="ARBA" id="ARBA00022741"/>
    </source>
</evidence>
<accession>X0X1N0</accession>
<evidence type="ECO:0000256" key="3">
    <source>
        <dbReference type="ARBA" id="ARBA00023125"/>
    </source>
</evidence>
<keyword evidence="3" id="KW-0238">DNA-binding</keyword>
<proteinExistence type="predicted"/>
<dbReference type="EMBL" id="BARS01049212">
    <property type="protein sequence ID" value="GAG30533.1"/>
    <property type="molecule type" value="Genomic_DNA"/>
</dbReference>
<dbReference type="AlphaFoldDB" id="X0X1N0"/>
<evidence type="ECO:0000313" key="5">
    <source>
        <dbReference type="EMBL" id="GAG30533.1"/>
    </source>
</evidence>